<organism evidence="1 2">
    <name type="scientific">Pseudoalteromonas luteoviolacea DSM 6061</name>
    <dbReference type="NCBI Taxonomy" id="1365250"/>
    <lineage>
        <taxon>Bacteria</taxon>
        <taxon>Pseudomonadati</taxon>
        <taxon>Pseudomonadota</taxon>
        <taxon>Gammaproteobacteria</taxon>
        <taxon>Alteromonadales</taxon>
        <taxon>Pseudoalteromonadaceae</taxon>
        <taxon>Pseudoalteromonas</taxon>
    </lineage>
</organism>
<dbReference type="Proteomes" id="UP000076643">
    <property type="component" value="Unassembled WGS sequence"/>
</dbReference>
<evidence type="ECO:0000313" key="1">
    <source>
        <dbReference type="EMBL" id="KZN39855.1"/>
    </source>
</evidence>
<proteinExistence type="predicted"/>
<reference evidence="1 2" key="1">
    <citation type="submission" date="2013-07" db="EMBL/GenBank/DDBJ databases">
        <title>Comparative Genomic and Metabolomic Analysis of Twelve Strains of Pseudoalteromonas luteoviolacea.</title>
        <authorList>
            <person name="Vynne N.G."/>
            <person name="Mansson M."/>
            <person name="Gram L."/>
        </authorList>
    </citation>
    <scope>NUCLEOTIDE SEQUENCE [LARGE SCALE GENOMIC DNA]</scope>
    <source>
        <strain evidence="1 2">DSM 6061</strain>
    </source>
</reference>
<dbReference type="PATRIC" id="fig|1365250.3.peg.2018"/>
<dbReference type="Pfam" id="PF18977">
    <property type="entry name" value="DUF5713"/>
    <property type="match status" value="1"/>
</dbReference>
<gene>
    <name evidence="1" type="ORF">N475_13945</name>
</gene>
<keyword evidence="2" id="KW-1185">Reference proteome</keyword>
<dbReference type="InterPro" id="IPR043767">
    <property type="entry name" value="DUF5713"/>
</dbReference>
<sequence>MIHGSVEKRPMGSILNCQLQSKGGTVPISNKKIKGYTFLSEMYEDDYFPNFLVDKIKAILVELCESIESQNPTSSSELLSLTHASTERINELEEEFEENDSELETAAREDMAESFEFIVRSYGFSDVDIEDVIATREW</sequence>
<accession>A0A166XA57</accession>
<comment type="caution">
    <text evidence="1">The sequence shown here is derived from an EMBL/GenBank/DDBJ whole genome shotgun (WGS) entry which is preliminary data.</text>
</comment>
<evidence type="ECO:0000313" key="2">
    <source>
        <dbReference type="Proteomes" id="UP000076643"/>
    </source>
</evidence>
<protein>
    <submittedName>
        <fullName evidence="1">Uncharacterized protein</fullName>
    </submittedName>
</protein>
<dbReference type="EMBL" id="AUYB01000098">
    <property type="protein sequence ID" value="KZN39855.1"/>
    <property type="molecule type" value="Genomic_DNA"/>
</dbReference>
<dbReference type="AlphaFoldDB" id="A0A166XA57"/>
<name>A0A166XA57_9GAMM</name>